<dbReference type="STRING" id="93684.SAMN05421853_102165"/>
<feature type="coiled-coil region" evidence="1">
    <location>
        <begin position="10"/>
        <end position="85"/>
    </location>
</feature>
<dbReference type="RefSeq" id="WP_139218665.1">
    <property type="nucleotide sequence ID" value="NZ_FOXV01000002.1"/>
</dbReference>
<evidence type="ECO:0000256" key="1">
    <source>
        <dbReference type="SAM" id="Coils"/>
    </source>
</evidence>
<organism evidence="2 3">
    <name type="scientific">Roseivivax halotolerans</name>
    <dbReference type="NCBI Taxonomy" id="93684"/>
    <lineage>
        <taxon>Bacteria</taxon>
        <taxon>Pseudomonadati</taxon>
        <taxon>Pseudomonadota</taxon>
        <taxon>Alphaproteobacteria</taxon>
        <taxon>Rhodobacterales</taxon>
        <taxon>Roseobacteraceae</taxon>
        <taxon>Roseivivax</taxon>
    </lineage>
</organism>
<name>A0A1I5W6X2_9RHOB</name>
<keyword evidence="3" id="KW-1185">Reference proteome</keyword>
<dbReference type="EMBL" id="FOXV01000002">
    <property type="protein sequence ID" value="SFQ15499.1"/>
    <property type="molecule type" value="Genomic_DNA"/>
</dbReference>
<evidence type="ECO:0000313" key="2">
    <source>
        <dbReference type="EMBL" id="SFQ15499.1"/>
    </source>
</evidence>
<dbReference type="AlphaFoldDB" id="A0A1I5W6X2"/>
<sequence>MSLIEPTLRDAALEEEREEFRETLAELRLALRDLKEKVRAGEMTKEDKTNGKRLLDEARYWLKALRETEAELVRIEREKAGISGAWGLDLDQSREAVRCLLAKLPRCGCAGGGT</sequence>
<gene>
    <name evidence="2" type="ORF">SAMN05421853_102165</name>
</gene>
<evidence type="ECO:0000313" key="3">
    <source>
        <dbReference type="Proteomes" id="UP000243106"/>
    </source>
</evidence>
<accession>A0A1I5W6X2</accession>
<reference evidence="3" key="1">
    <citation type="submission" date="2016-10" db="EMBL/GenBank/DDBJ databases">
        <authorList>
            <person name="Varghese N."/>
            <person name="Submissions S."/>
        </authorList>
    </citation>
    <scope>NUCLEOTIDE SEQUENCE [LARGE SCALE GENOMIC DNA]</scope>
    <source>
        <strain evidence="3">JCM 10271</strain>
    </source>
</reference>
<proteinExistence type="predicted"/>
<dbReference type="Proteomes" id="UP000243106">
    <property type="component" value="Unassembled WGS sequence"/>
</dbReference>
<keyword evidence="1" id="KW-0175">Coiled coil</keyword>
<protein>
    <submittedName>
        <fullName evidence="2">Uncharacterized protein</fullName>
    </submittedName>
</protein>